<evidence type="ECO:0000313" key="3">
    <source>
        <dbReference type="Proteomes" id="UP001620405"/>
    </source>
</evidence>
<proteinExistence type="predicted"/>
<dbReference type="RefSeq" id="WP_284395137.1">
    <property type="nucleotide sequence ID" value="NZ_BSNQ01000002.1"/>
</dbReference>
<reference evidence="2 3" key="1">
    <citation type="submission" date="2020-10" db="EMBL/GenBank/DDBJ databases">
        <title>Phylogeny of dyella-like bacteria.</title>
        <authorList>
            <person name="Fu J."/>
        </authorList>
    </citation>
    <scope>NUCLEOTIDE SEQUENCE [LARGE SCALE GENOMIC DNA]</scope>
    <source>
        <strain evidence="2 3">DHOB07</strain>
    </source>
</reference>
<organism evidence="2 3">
    <name type="scientific">Dyella lipolytica</name>
    <dbReference type="NCBI Taxonomy" id="1867835"/>
    <lineage>
        <taxon>Bacteria</taxon>
        <taxon>Pseudomonadati</taxon>
        <taxon>Pseudomonadota</taxon>
        <taxon>Gammaproteobacteria</taxon>
        <taxon>Lysobacterales</taxon>
        <taxon>Rhodanobacteraceae</taxon>
        <taxon>Dyella</taxon>
    </lineage>
</organism>
<keyword evidence="3" id="KW-1185">Reference proteome</keyword>
<dbReference type="Proteomes" id="UP001620405">
    <property type="component" value="Unassembled WGS sequence"/>
</dbReference>
<dbReference type="EMBL" id="JADIKG010000008">
    <property type="protein sequence ID" value="MFK2872146.1"/>
    <property type="molecule type" value="Genomic_DNA"/>
</dbReference>
<feature type="compositionally biased region" description="Basic and acidic residues" evidence="1">
    <location>
        <begin position="40"/>
        <end position="60"/>
    </location>
</feature>
<accession>A0ABW8IT70</accession>
<evidence type="ECO:0000256" key="1">
    <source>
        <dbReference type="SAM" id="MobiDB-lite"/>
    </source>
</evidence>
<name>A0ABW8IT70_9GAMM</name>
<protein>
    <submittedName>
        <fullName evidence="2">Uncharacterized protein</fullName>
    </submittedName>
</protein>
<gene>
    <name evidence="2" type="ORF">ISP13_01275</name>
</gene>
<evidence type="ECO:0000313" key="2">
    <source>
        <dbReference type="EMBL" id="MFK2872146.1"/>
    </source>
</evidence>
<sequence>MTTKPVADVSINKDGSSDVPASPGTMHRPHHSDQDMADIAAHDEVQHDAALRDSALRTPR</sequence>
<comment type="caution">
    <text evidence="2">The sequence shown here is derived from an EMBL/GenBank/DDBJ whole genome shotgun (WGS) entry which is preliminary data.</text>
</comment>
<feature type="region of interest" description="Disordered" evidence="1">
    <location>
        <begin position="1"/>
        <end position="60"/>
    </location>
</feature>